<comment type="caution">
    <text evidence="1">The sequence shown here is derived from an EMBL/GenBank/DDBJ whole genome shotgun (WGS) entry which is preliminary data.</text>
</comment>
<protein>
    <submittedName>
        <fullName evidence="1">Uncharacterized protein</fullName>
    </submittedName>
</protein>
<accession>A0A0F9JBP5</accession>
<gene>
    <name evidence="1" type="ORF">LCGC14_1473050</name>
</gene>
<reference evidence="1" key="1">
    <citation type="journal article" date="2015" name="Nature">
        <title>Complex archaea that bridge the gap between prokaryotes and eukaryotes.</title>
        <authorList>
            <person name="Spang A."/>
            <person name="Saw J.H."/>
            <person name="Jorgensen S.L."/>
            <person name="Zaremba-Niedzwiedzka K."/>
            <person name="Martijn J."/>
            <person name="Lind A.E."/>
            <person name="van Eijk R."/>
            <person name="Schleper C."/>
            <person name="Guy L."/>
            <person name="Ettema T.J."/>
        </authorList>
    </citation>
    <scope>NUCLEOTIDE SEQUENCE</scope>
</reference>
<proteinExistence type="predicted"/>
<dbReference type="AlphaFoldDB" id="A0A0F9JBP5"/>
<sequence>MERSYQLRDKVIVKEFGVEGVVSQFCREFDTGRPTYEITFPETQWLDGFCTKVWHCGEDGLEKVNNPY</sequence>
<evidence type="ECO:0000313" key="1">
    <source>
        <dbReference type="EMBL" id="KKM67239.1"/>
    </source>
</evidence>
<name>A0A0F9JBP5_9ZZZZ</name>
<organism evidence="1">
    <name type="scientific">marine sediment metagenome</name>
    <dbReference type="NCBI Taxonomy" id="412755"/>
    <lineage>
        <taxon>unclassified sequences</taxon>
        <taxon>metagenomes</taxon>
        <taxon>ecological metagenomes</taxon>
    </lineage>
</organism>
<dbReference type="EMBL" id="LAZR01010382">
    <property type="protein sequence ID" value="KKM67239.1"/>
    <property type="molecule type" value="Genomic_DNA"/>
</dbReference>